<accession>A0AAD7G351</accession>
<evidence type="ECO:0000313" key="2">
    <source>
        <dbReference type="Proteomes" id="UP001221142"/>
    </source>
</evidence>
<organism evidence="1 2">
    <name type="scientific">Roridomyces roridus</name>
    <dbReference type="NCBI Taxonomy" id="1738132"/>
    <lineage>
        <taxon>Eukaryota</taxon>
        <taxon>Fungi</taxon>
        <taxon>Dikarya</taxon>
        <taxon>Basidiomycota</taxon>
        <taxon>Agaricomycotina</taxon>
        <taxon>Agaricomycetes</taxon>
        <taxon>Agaricomycetidae</taxon>
        <taxon>Agaricales</taxon>
        <taxon>Marasmiineae</taxon>
        <taxon>Mycenaceae</taxon>
        <taxon>Roridomyces</taxon>
    </lineage>
</organism>
<name>A0AAD7G351_9AGAR</name>
<comment type="caution">
    <text evidence="1">The sequence shown here is derived from an EMBL/GenBank/DDBJ whole genome shotgun (WGS) entry which is preliminary data.</text>
</comment>
<gene>
    <name evidence="1" type="ORF">FB45DRAFT_997766</name>
</gene>
<evidence type="ECO:0000313" key="1">
    <source>
        <dbReference type="EMBL" id="KAJ7651074.1"/>
    </source>
</evidence>
<feature type="non-terminal residue" evidence="1">
    <location>
        <position position="150"/>
    </location>
</feature>
<sequence>MVPLPSTLLCILSASCSHPMRNTTARKARVVHRQHPALPPPSIPCARCSVGPGLNGHSDLPFPPRSSPVRKSTAHRRFNFRYARDMASSPIKRYCLGTPAIRQHRARHERRRLRRTCINPSDGTANVHSGNTTEVRAARAKEVKVARATQ</sequence>
<dbReference type="EMBL" id="JARKIF010000001">
    <property type="protein sequence ID" value="KAJ7651074.1"/>
    <property type="molecule type" value="Genomic_DNA"/>
</dbReference>
<dbReference type="AlphaFoldDB" id="A0AAD7G351"/>
<protein>
    <submittedName>
        <fullName evidence="1">Uncharacterized protein</fullName>
    </submittedName>
</protein>
<keyword evidence="2" id="KW-1185">Reference proteome</keyword>
<dbReference type="Proteomes" id="UP001221142">
    <property type="component" value="Unassembled WGS sequence"/>
</dbReference>
<reference evidence="1" key="1">
    <citation type="submission" date="2023-03" db="EMBL/GenBank/DDBJ databases">
        <title>Massive genome expansion in bonnet fungi (Mycena s.s.) driven by repeated elements and novel gene families across ecological guilds.</title>
        <authorList>
            <consortium name="Lawrence Berkeley National Laboratory"/>
            <person name="Harder C.B."/>
            <person name="Miyauchi S."/>
            <person name="Viragh M."/>
            <person name="Kuo A."/>
            <person name="Thoen E."/>
            <person name="Andreopoulos B."/>
            <person name="Lu D."/>
            <person name="Skrede I."/>
            <person name="Drula E."/>
            <person name="Henrissat B."/>
            <person name="Morin E."/>
            <person name="Kohler A."/>
            <person name="Barry K."/>
            <person name="LaButti K."/>
            <person name="Morin E."/>
            <person name="Salamov A."/>
            <person name="Lipzen A."/>
            <person name="Mereny Z."/>
            <person name="Hegedus B."/>
            <person name="Baldrian P."/>
            <person name="Stursova M."/>
            <person name="Weitz H."/>
            <person name="Taylor A."/>
            <person name="Grigoriev I.V."/>
            <person name="Nagy L.G."/>
            <person name="Martin F."/>
            <person name="Kauserud H."/>
        </authorList>
    </citation>
    <scope>NUCLEOTIDE SEQUENCE</scope>
    <source>
        <strain evidence="1">9284</strain>
    </source>
</reference>
<proteinExistence type="predicted"/>